<feature type="non-terminal residue" evidence="2">
    <location>
        <position position="539"/>
    </location>
</feature>
<dbReference type="Gene3D" id="1.25.40.10">
    <property type="entry name" value="Tetratricopeptide repeat domain"/>
    <property type="match status" value="2"/>
</dbReference>
<keyword evidence="3" id="KW-1185">Reference proteome</keyword>
<dbReference type="PANTHER" id="PTHR45181">
    <property type="entry name" value="HEAT SHOCK PROTEIN DNAJ WITH TETRATRICOPEPTIDE REPEAT-CONTAINING PROTEIN"/>
    <property type="match status" value="1"/>
</dbReference>
<dbReference type="InterPro" id="IPR011990">
    <property type="entry name" value="TPR-like_helical_dom_sf"/>
</dbReference>
<name>S8CSC6_9LAMI</name>
<feature type="non-terminal residue" evidence="2">
    <location>
        <position position="1"/>
    </location>
</feature>
<dbReference type="OrthoDB" id="10250354at2759"/>
<evidence type="ECO:0000256" key="1">
    <source>
        <dbReference type="SAM" id="MobiDB-lite"/>
    </source>
</evidence>
<dbReference type="Proteomes" id="UP000015453">
    <property type="component" value="Unassembled WGS sequence"/>
</dbReference>
<feature type="compositionally biased region" description="Low complexity" evidence="1">
    <location>
        <begin position="1"/>
        <end position="15"/>
    </location>
</feature>
<dbReference type="AlphaFoldDB" id="S8CSC6"/>
<dbReference type="SMART" id="SM00028">
    <property type="entry name" value="TPR"/>
    <property type="match status" value="7"/>
</dbReference>
<feature type="region of interest" description="Disordered" evidence="1">
    <location>
        <begin position="1"/>
        <end position="42"/>
    </location>
</feature>
<reference evidence="2 3" key="1">
    <citation type="journal article" date="2013" name="BMC Genomics">
        <title>The miniature genome of a carnivorous plant Genlisea aurea contains a low number of genes and short non-coding sequences.</title>
        <authorList>
            <person name="Leushkin E.V."/>
            <person name="Sutormin R.A."/>
            <person name="Nabieva E.R."/>
            <person name="Penin A.A."/>
            <person name="Kondrashov A.S."/>
            <person name="Logacheva M.D."/>
        </authorList>
    </citation>
    <scope>NUCLEOTIDE SEQUENCE [LARGE SCALE GENOMIC DNA]</scope>
</reference>
<sequence length="539" mass="60043">AVQHSFTFTASSSSFDEPSGSIRLQKKNHRNKIFGHRSSSKSSLKVSSALSRLPSFQDPGSAPVLSVHDKKSDSLQFSSQNQNAECEKQKEQMIRRDSETAASISAQESCEKWRLRGNQAYAKGDFLKAEDCYSLGVSCISRDEASRSCLRALMLCFSNRAATRMSLGRFREALDDCNRACALDPNFLKAQVRAASCYLALGEVENATMHFNKCLQRSGDISADKKLHIEASEGLEKAEKLAECMKLASELLGKGTSGSIDSAIGIISEGLIISSYSENLLRMKAEALFMLKKYEESIHLCERILGYAESNFPSSGSANLFNGPEEDNMFPSFGIWCLSLALKSYFYMGRLEEALIFLKNKEDSFSNIERRQNRNLESLIPLIGIIRELLHHKGAGNAAYKAGKNTEAVEHYTSAITCSVESRPFTAICFCNRAAAYRAMGQTLDAIADCSISIALDGNYYKAVSRRASLYEMIRDYEQAAADIRKFVSLIEKQEDRKMNQGDLHDAVDYTNELLQAQVRLAKMEEADMNEIPLNFYLI</sequence>
<comment type="caution">
    <text evidence="2">The sequence shown here is derived from an EMBL/GenBank/DDBJ whole genome shotgun (WGS) entry which is preliminary data.</text>
</comment>
<protein>
    <submittedName>
        <fullName evidence="2">Uncharacterized protein</fullName>
    </submittedName>
</protein>
<dbReference type="EMBL" id="AUSU01001798">
    <property type="protein sequence ID" value="EPS70164.1"/>
    <property type="molecule type" value="Genomic_DNA"/>
</dbReference>
<accession>S8CSC6</accession>
<dbReference type="Pfam" id="PF13181">
    <property type="entry name" value="TPR_8"/>
    <property type="match status" value="1"/>
</dbReference>
<organism evidence="2 3">
    <name type="scientific">Genlisea aurea</name>
    <dbReference type="NCBI Taxonomy" id="192259"/>
    <lineage>
        <taxon>Eukaryota</taxon>
        <taxon>Viridiplantae</taxon>
        <taxon>Streptophyta</taxon>
        <taxon>Embryophyta</taxon>
        <taxon>Tracheophyta</taxon>
        <taxon>Spermatophyta</taxon>
        <taxon>Magnoliopsida</taxon>
        <taxon>eudicotyledons</taxon>
        <taxon>Gunneridae</taxon>
        <taxon>Pentapetalae</taxon>
        <taxon>asterids</taxon>
        <taxon>lamiids</taxon>
        <taxon>Lamiales</taxon>
        <taxon>Lentibulariaceae</taxon>
        <taxon>Genlisea</taxon>
    </lineage>
</organism>
<dbReference type="InterPro" id="IPR019734">
    <property type="entry name" value="TPR_rpt"/>
</dbReference>
<evidence type="ECO:0000313" key="2">
    <source>
        <dbReference type="EMBL" id="EPS70164.1"/>
    </source>
</evidence>
<proteinExistence type="predicted"/>
<feature type="compositionally biased region" description="Basic residues" evidence="1">
    <location>
        <begin position="24"/>
        <end position="39"/>
    </location>
</feature>
<dbReference type="PANTHER" id="PTHR45181:SF4">
    <property type="entry name" value="HEAT SHOCK PROTEIN DNAJ WITH TETRATRICOPEPTIDE REPEAT-CONTAINING PROTEIN"/>
    <property type="match status" value="1"/>
</dbReference>
<dbReference type="SUPFAM" id="SSF48452">
    <property type="entry name" value="TPR-like"/>
    <property type="match status" value="2"/>
</dbReference>
<evidence type="ECO:0000313" key="3">
    <source>
        <dbReference type="Proteomes" id="UP000015453"/>
    </source>
</evidence>
<gene>
    <name evidence="2" type="ORF">M569_04596</name>
</gene>